<gene>
    <name evidence="7" type="ORF">NHX12_017969</name>
</gene>
<dbReference type="PANTHER" id="PTHR48071">
    <property type="entry name" value="SRCR DOMAIN-CONTAINING PROTEIN"/>
    <property type="match status" value="1"/>
</dbReference>
<dbReference type="SUPFAM" id="SSF48726">
    <property type="entry name" value="Immunoglobulin"/>
    <property type="match status" value="2"/>
</dbReference>
<dbReference type="Gene3D" id="3.10.250.10">
    <property type="entry name" value="SRCR-like domain"/>
    <property type="match status" value="1"/>
</dbReference>
<dbReference type="InterPro" id="IPR036772">
    <property type="entry name" value="SRCR-like_dom_sf"/>
</dbReference>
<keyword evidence="1" id="KW-1015">Disulfide bond</keyword>
<feature type="region of interest" description="Disordered" evidence="4">
    <location>
        <begin position="1"/>
        <end position="31"/>
    </location>
</feature>
<dbReference type="EMBL" id="JANIIK010000034">
    <property type="protein sequence ID" value="KAJ3614395.1"/>
    <property type="molecule type" value="Genomic_DNA"/>
</dbReference>
<dbReference type="InterPro" id="IPR007110">
    <property type="entry name" value="Ig-like_dom"/>
</dbReference>
<dbReference type="Pfam" id="PF00530">
    <property type="entry name" value="SRCR"/>
    <property type="match status" value="1"/>
</dbReference>
<comment type="caution">
    <text evidence="7">The sequence shown here is derived from an EMBL/GenBank/DDBJ whole genome shotgun (WGS) entry which is preliminary data.</text>
</comment>
<protein>
    <recommendedName>
        <fullName evidence="9">Ig-like domain-containing protein</fullName>
    </recommendedName>
</protein>
<keyword evidence="8" id="KW-1185">Reference proteome</keyword>
<evidence type="ECO:0008006" key="9">
    <source>
        <dbReference type="Google" id="ProtNLM"/>
    </source>
</evidence>
<dbReference type="Pfam" id="PF00047">
    <property type="entry name" value="ig"/>
    <property type="match status" value="1"/>
</dbReference>
<dbReference type="PANTHER" id="PTHR48071:SF18">
    <property type="entry name" value="DELETED IN MALIGNANT BRAIN TUMORS 1 PROTEIN-RELATED"/>
    <property type="match status" value="1"/>
</dbReference>
<feature type="domain" description="Ig-like" evidence="6">
    <location>
        <begin position="167"/>
        <end position="247"/>
    </location>
</feature>
<evidence type="ECO:0000313" key="8">
    <source>
        <dbReference type="Proteomes" id="UP001148018"/>
    </source>
</evidence>
<dbReference type="Proteomes" id="UP001148018">
    <property type="component" value="Unassembled WGS sequence"/>
</dbReference>
<dbReference type="InterPro" id="IPR013783">
    <property type="entry name" value="Ig-like_fold"/>
</dbReference>
<sequence>MYHVTPPPESLYAPDMSLYSTNNSNNPDHSDSTSVVLGGHAFVISCSAHTVYDIQTFRLQAASEWLLPSVNNSAHFLFQAVDRNHRGGYRCSYSVEQVPGFLSHTALHLVAVEERHDVRLVGGASRCEGELEVLHQSQWRPISYGSWQGQEGGMACRQLGCDILLRPNISISSMMVRHHRDDGDSVTVPKGHSFTITCSVQPQYPGGTFNLLFAGTNTTAYTQPAINHTAHFLFPAAVTANRGKYTCVYLITFHTKPLTSESSILTINIWKCEQQMVLVV</sequence>
<proteinExistence type="predicted"/>
<feature type="domain" description="SRCR" evidence="5">
    <location>
        <begin position="118"/>
        <end position="161"/>
    </location>
</feature>
<dbReference type="InterPro" id="IPR013151">
    <property type="entry name" value="Immunoglobulin_dom"/>
</dbReference>
<dbReference type="OrthoDB" id="8960934at2759"/>
<dbReference type="InterPro" id="IPR036179">
    <property type="entry name" value="Ig-like_dom_sf"/>
</dbReference>
<organism evidence="7 8">
    <name type="scientific">Muraenolepis orangiensis</name>
    <name type="common">Patagonian moray cod</name>
    <dbReference type="NCBI Taxonomy" id="630683"/>
    <lineage>
        <taxon>Eukaryota</taxon>
        <taxon>Metazoa</taxon>
        <taxon>Chordata</taxon>
        <taxon>Craniata</taxon>
        <taxon>Vertebrata</taxon>
        <taxon>Euteleostomi</taxon>
        <taxon>Actinopterygii</taxon>
        <taxon>Neopterygii</taxon>
        <taxon>Teleostei</taxon>
        <taxon>Neoteleostei</taxon>
        <taxon>Acanthomorphata</taxon>
        <taxon>Zeiogadaria</taxon>
        <taxon>Gadariae</taxon>
        <taxon>Gadiformes</taxon>
        <taxon>Muraenolepidoidei</taxon>
        <taxon>Muraenolepididae</taxon>
        <taxon>Muraenolepis</taxon>
    </lineage>
</organism>
<dbReference type="PRINTS" id="PR00258">
    <property type="entry name" value="SPERACTRCPTR"/>
</dbReference>
<evidence type="ECO:0000313" key="7">
    <source>
        <dbReference type="EMBL" id="KAJ3614395.1"/>
    </source>
</evidence>
<evidence type="ECO:0000256" key="3">
    <source>
        <dbReference type="PROSITE-ProRule" id="PRU00196"/>
    </source>
</evidence>
<name>A0A9Q0IXL3_9TELE</name>
<evidence type="ECO:0000259" key="5">
    <source>
        <dbReference type="PROSITE" id="PS50287"/>
    </source>
</evidence>
<evidence type="ECO:0000256" key="1">
    <source>
        <dbReference type="ARBA" id="ARBA00023157"/>
    </source>
</evidence>
<keyword evidence="2" id="KW-0393">Immunoglobulin domain</keyword>
<dbReference type="PROSITE" id="PS50835">
    <property type="entry name" value="IG_LIKE"/>
    <property type="match status" value="1"/>
</dbReference>
<evidence type="ECO:0000256" key="2">
    <source>
        <dbReference type="ARBA" id="ARBA00023319"/>
    </source>
</evidence>
<dbReference type="AlphaFoldDB" id="A0A9Q0IXL3"/>
<dbReference type="SUPFAM" id="SSF56487">
    <property type="entry name" value="SRCR-like"/>
    <property type="match status" value="1"/>
</dbReference>
<evidence type="ECO:0000256" key="4">
    <source>
        <dbReference type="SAM" id="MobiDB-lite"/>
    </source>
</evidence>
<dbReference type="GO" id="GO:0016020">
    <property type="term" value="C:membrane"/>
    <property type="evidence" value="ECO:0007669"/>
    <property type="project" value="InterPro"/>
</dbReference>
<dbReference type="SMART" id="SM00202">
    <property type="entry name" value="SR"/>
    <property type="match status" value="1"/>
</dbReference>
<dbReference type="Gene3D" id="2.60.40.10">
    <property type="entry name" value="Immunoglobulins"/>
    <property type="match status" value="2"/>
</dbReference>
<reference evidence="7" key="1">
    <citation type="submission" date="2022-07" db="EMBL/GenBank/DDBJ databases">
        <title>Chromosome-level genome of Muraenolepis orangiensis.</title>
        <authorList>
            <person name="Kim J."/>
        </authorList>
    </citation>
    <scope>NUCLEOTIDE SEQUENCE</scope>
    <source>
        <strain evidence="7">KU_S4_2022</strain>
        <tissue evidence="7">Muscle</tissue>
    </source>
</reference>
<comment type="caution">
    <text evidence="3">Lacks conserved residue(s) required for the propagation of feature annotation.</text>
</comment>
<feature type="compositionally biased region" description="Polar residues" evidence="4">
    <location>
        <begin position="18"/>
        <end position="31"/>
    </location>
</feature>
<dbReference type="InterPro" id="IPR001190">
    <property type="entry name" value="SRCR"/>
</dbReference>
<dbReference type="PROSITE" id="PS50287">
    <property type="entry name" value="SRCR_2"/>
    <property type="match status" value="1"/>
</dbReference>
<accession>A0A9Q0IXL3</accession>
<evidence type="ECO:0000259" key="6">
    <source>
        <dbReference type="PROSITE" id="PS50835"/>
    </source>
</evidence>